<name>A0A9J6FPE1_HAELO</name>
<dbReference type="InterPro" id="IPR029058">
    <property type="entry name" value="AB_hydrolase_fold"/>
</dbReference>
<gene>
    <name evidence="2" type="ORF">HPB48_011208</name>
</gene>
<evidence type="ECO:0000313" key="2">
    <source>
        <dbReference type="EMBL" id="KAH9363900.1"/>
    </source>
</evidence>
<dbReference type="GO" id="GO:0006508">
    <property type="term" value="P:proteolysis"/>
    <property type="evidence" value="ECO:0007669"/>
    <property type="project" value="InterPro"/>
</dbReference>
<organism evidence="2 3">
    <name type="scientific">Haemaphysalis longicornis</name>
    <name type="common">Bush tick</name>
    <dbReference type="NCBI Taxonomy" id="44386"/>
    <lineage>
        <taxon>Eukaryota</taxon>
        <taxon>Metazoa</taxon>
        <taxon>Ecdysozoa</taxon>
        <taxon>Arthropoda</taxon>
        <taxon>Chelicerata</taxon>
        <taxon>Arachnida</taxon>
        <taxon>Acari</taxon>
        <taxon>Parasitiformes</taxon>
        <taxon>Ixodida</taxon>
        <taxon>Ixodoidea</taxon>
        <taxon>Ixodidae</taxon>
        <taxon>Haemaphysalinae</taxon>
        <taxon>Haemaphysalis</taxon>
    </lineage>
</organism>
<dbReference type="Pfam" id="PF00450">
    <property type="entry name" value="Peptidase_S10"/>
    <property type="match status" value="1"/>
</dbReference>
<reference evidence="2 3" key="1">
    <citation type="journal article" date="2020" name="Cell">
        <title>Large-Scale Comparative Analyses of Tick Genomes Elucidate Their Genetic Diversity and Vector Capacities.</title>
        <authorList>
            <consortium name="Tick Genome and Microbiome Consortium (TIGMIC)"/>
            <person name="Jia N."/>
            <person name="Wang J."/>
            <person name="Shi W."/>
            <person name="Du L."/>
            <person name="Sun Y."/>
            <person name="Zhan W."/>
            <person name="Jiang J.F."/>
            <person name="Wang Q."/>
            <person name="Zhang B."/>
            <person name="Ji P."/>
            <person name="Bell-Sakyi L."/>
            <person name="Cui X.M."/>
            <person name="Yuan T.T."/>
            <person name="Jiang B.G."/>
            <person name="Yang W.F."/>
            <person name="Lam T.T."/>
            <person name="Chang Q.C."/>
            <person name="Ding S.J."/>
            <person name="Wang X.J."/>
            <person name="Zhu J.G."/>
            <person name="Ruan X.D."/>
            <person name="Zhao L."/>
            <person name="Wei J.T."/>
            <person name="Ye R.Z."/>
            <person name="Que T.C."/>
            <person name="Du C.H."/>
            <person name="Zhou Y.H."/>
            <person name="Cheng J.X."/>
            <person name="Dai P.F."/>
            <person name="Guo W.B."/>
            <person name="Han X.H."/>
            <person name="Huang E.J."/>
            <person name="Li L.F."/>
            <person name="Wei W."/>
            <person name="Gao Y.C."/>
            <person name="Liu J.Z."/>
            <person name="Shao H.Z."/>
            <person name="Wang X."/>
            <person name="Wang C.C."/>
            <person name="Yang T.C."/>
            <person name="Huo Q.B."/>
            <person name="Li W."/>
            <person name="Chen H.Y."/>
            <person name="Chen S.E."/>
            <person name="Zhou L.G."/>
            <person name="Ni X.B."/>
            <person name="Tian J.H."/>
            <person name="Sheng Y."/>
            <person name="Liu T."/>
            <person name="Pan Y.S."/>
            <person name="Xia L.Y."/>
            <person name="Li J."/>
            <person name="Zhao F."/>
            <person name="Cao W.C."/>
        </authorList>
    </citation>
    <scope>NUCLEOTIDE SEQUENCE [LARGE SCALE GENOMIC DNA]</scope>
    <source>
        <strain evidence="2">HaeL-2018</strain>
    </source>
</reference>
<keyword evidence="3" id="KW-1185">Reference proteome</keyword>
<dbReference type="OrthoDB" id="6498623at2759"/>
<dbReference type="AlphaFoldDB" id="A0A9J6FPE1"/>
<evidence type="ECO:0000256" key="1">
    <source>
        <dbReference type="ARBA" id="ARBA00009431"/>
    </source>
</evidence>
<accession>A0A9J6FPE1</accession>
<evidence type="ECO:0008006" key="4">
    <source>
        <dbReference type="Google" id="ProtNLM"/>
    </source>
</evidence>
<sequence>MGYKNFTGTFAIVQQLLAKKEFQKAAYVLSKTVLNLRKPGEEKSLFQKLTGFDVHASIAYLKRPREFYAYFAYANSSDFKKRIHVSSSSSLDGKRIHLAMNLSVYDFFIDIKEMLPGVLEKYPVLFYTAQFDDVFPAVNLENQLRKLSWKHSETYKKACRVPWRHNDDYSGKLRGYEKKVPGLLSATVLFGGHYIYQDQSQAVSELYSRFLKFPPASDVNAESADNGECYMMQTANT</sequence>
<dbReference type="InterPro" id="IPR001563">
    <property type="entry name" value="Peptidase_S10"/>
</dbReference>
<dbReference type="SUPFAM" id="SSF53474">
    <property type="entry name" value="alpha/beta-Hydrolases"/>
    <property type="match status" value="1"/>
</dbReference>
<dbReference type="GO" id="GO:0004185">
    <property type="term" value="F:serine-type carboxypeptidase activity"/>
    <property type="evidence" value="ECO:0007669"/>
    <property type="project" value="InterPro"/>
</dbReference>
<evidence type="ECO:0000313" key="3">
    <source>
        <dbReference type="Proteomes" id="UP000821853"/>
    </source>
</evidence>
<protein>
    <recommendedName>
        <fullName evidence="4">Serine carboxypeptidase</fullName>
    </recommendedName>
</protein>
<comment type="similarity">
    <text evidence="1">Belongs to the peptidase S10 family.</text>
</comment>
<dbReference type="EMBL" id="JABSTR010000002">
    <property type="protein sequence ID" value="KAH9363900.1"/>
    <property type="molecule type" value="Genomic_DNA"/>
</dbReference>
<dbReference type="Proteomes" id="UP000821853">
    <property type="component" value="Chromosome 10"/>
</dbReference>
<proteinExistence type="inferred from homology"/>
<dbReference type="VEuPathDB" id="VectorBase:HLOH_057689"/>
<dbReference type="Gene3D" id="3.40.50.1820">
    <property type="entry name" value="alpha/beta hydrolase"/>
    <property type="match status" value="1"/>
</dbReference>
<comment type="caution">
    <text evidence="2">The sequence shown here is derived from an EMBL/GenBank/DDBJ whole genome shotgun (WGS) entry which is preliminary data.</text>
</comment>